<comment type="caution">
    <text evidence="4">The sequence shown here is derived from an EMBL/GenBank/DDBJ whole genome shotgun (WGS) entry which is preliminary data.</text>
</comment>
<evidence type="ECO:0000313" key="4">
    <source>
        <dbReference type="EMBL" id="RMY18060.1"/>
    </source>
</evidence>
<dbReference type="OrthoDB" id="69641at2759"/>
<evidence type="ECO:0000256" key="2">
    <source>
        <dbReference type="SAM" id="MobiDB-lite"/>
    </source>
</evidence>
<evidence type="ECO:0000259" key="3">
    <source>
        <dbReference type="Pfam" id="PF01205"/>
    </source>
</evidence>
<dbReference type="GO" id="GO:0140469">
    <property type="term" value="P:GCN2-mediated signaling"/>
    <property type="evidence" value="ECO:0007669"/>
    <property type="project" value="TreeGrafter"/>
</dbReference>
<gene>
    <name evidence="5" type="ORF">D0866_04568</name>
    <name evidence="4" type="ORF">D0867_05594</name>
</gene>
<dbReference type="Pfam" id="PF01205">
    <property type="entry name" value="Impact_N"/>
    <property type="match status" value="1"/>
</dbReference>
<feature type="domain" description="Impact N-terminal" evidence="3">
    <location>
        <begin position="29"/>
        <end position="133"/>
    </location>
</feature>
<accession>A0A3M6ZSL7</accession>
<proteinExistence type="inferred from homology"/>
<dbReference type="InterPro" id="IPR020568">
    <property type="entry name" value="Ribosomal_Su5_D2-typ_SF"/>
</dbReference>
<comment type="similarity">
    <text evidence="1">Belongs to the IMPACT family.</text>
</comment>
<dbReference type="EMBL" id="QWIL01000508">
    <property type="protein sequence ID" value="RMY18060.1"/>
    <property type="molecule type" value="Genomic_DNA"/>
</dbReference>
<evidence type="ECO:0000313" key="6">
    <source>
        <dbReference type="Proteomes" id="UP000271337"/>
    </source>
</evidence>
<feature type="region of interest" description="Disordered" evidence="2">
    <location>
        <begin position="1"/>
        <end position="26"/>
    </location>
</feature>
<reference evidence="6 7" key="1">
    <citation type="journal article" date="2018" name="BMC Genomics">
        <title>Genomic evidence for intraspecific hybridization in a clonal and extremely halotolerant yeast.</title>
        <authorList>
            <person name="Gostincar C."/>
            <person name="Stajich J.E."/>
            <person name="Zupancic J."/>
            <person name="Zalar P."/>
            <person name="Gunde-Cimerman N."/>
        </authorList>
    </citation>
    <scope>NUCLEOTIDE SEQUENCE [LARGE SCALE GENOMIC DNA]</scope>
    <source>
        <strain evidence="5 7">EXF-6651</strain>
        <strain evidence="4 6">EXF-6669</strain>
    </source>
</reference>
<dbReference type="Proteomes" id="UP000271337">
    <property type="component" value="Unassembled WGS sequence"/>
</dbReference>
<dbReference type="GO" id="GO:0005737">
    <property type="term" value="C:cytoplasm"/>
    <property type="evidence" value="ECO:0007669"/>
    <property type="project" value="TreeGrafter"/>
</dbReference>
<dbReference type="Proteomes" id="UP000276864">
    <property type="component" value="Unassembled WGS sequence"/>
</dbReference>
<feature type="region of interest" description="Disordered" evidence="2">
    <location>
        <begin position="200"/>
        <end position="233"/>
    </location>
</feature>
<sequence>MSQKRKRPEDESSYEDAPDVFRSDPIEDRSSTFIGYFSPSLEGDALQRLPEIKSATHKILGYRKESNQRSLTSVKQYVSGNDDDGEKYAGKKVEKILEGMRVGGACVVARWYGGVMLGPVRFTHIENCARAAVSKWQTHEADQRTKRMKLEQEAAEQKKLAVALVERDRSIEVLRTLAAGKEKQVKEGIVAGVEALAGANGASGDVAESTPKPQEAADLKEKPESASKPAMDYSTMPLARLRALDKARDATLSFLLKRIDKADADLSALKHGEGAEDGSTSK</sequence>
<feature type="compositionally biased region" description="Basic and acidic residues" evidence="2">
    <location>
        <begin position="215"/>
        <end position="225"/>
    </location>
</feature>
<dbReference type="PANTHER" id="PTHR16301:SF25">
    <property type="entry name" value="PROTEIN IMPACT"/>
    <property type="match status" value="1"/>
</dbReference>
<dbReference type="AlphaFoldDB" id="A0A3M6ZSL7"/>
<evidence type="ECO:0000313" key="5">
    <source>
        <dbReference type="EMBL" id="RMY35487.1"/>
    </source>
</evidence>
<evidence type="ECO:0000256" key="1">
    <source>
        <dbReference type="ARBA" id="ARBA00007665"/>
    </source>
</evidence>
<dbReference type="EMBL" id="QWIM01000371">
    <property type="protein sequence ID" value="RMY35487.1"/>
    <property type="molecule type" value="Genomic_DNA"/>
</dbReference>
<dbReference type="PANTHER" id="PTHR16301">
    <property type="entry name" value="IMPACT-RELATED"/>
    <property type="match status" value="1"/>
</dbReference>
<dbReference type="GO" id="GO:0006446">
    <property type="term" value="P:regulation of translational initiation"/>
    <property type="evidence" value="ECO:0007669"/>
    <property type="project" value="TreeGrafter"/>
</dbReference>
<dbReference type="Gene3D" id="3.30.230.30">
    <property type="entry name" value="Impact, N-terminal domain"/>
    <property type="match status" value="1"/>
</dbReference>
<evidence type="ECO:0000313" key="7">
    <source>
        <dbReference type="Proteomes" id="UP000276864"/>
    </source>
</evidence>
<dbReference type="InterPro" id="IPR001498">
    <property type="entry name" value="Impact_N"/>
</dbReference>
<protein>
    <recommendedName>
        <fullName evidence="3">Impact N-terminal domain-containing protein</fullName>
    </recommendedName>
</protein>
<dbReference type="InterPro" id="IPR023582">
    <property type="entry name" value="Impact"/>
</dbReference>
<dbReference type="SUPFAM" id="SSF54211">
    <property type="entry name" value="Ribosomal protein S5 domain 2-like"/>
    <property type="match status" value="1"/>
</dbReference>
<name>A0A3M6ZSL7_HORWE</name>
<dbReference type="InterPro" id="IPR036956">
    <property type="entry name" value="Impact_N_sf"/>
</dbReference>
<organism evidence="4 6">
    <name type="scientific">Hortaea werneckii</name>
    <name type="common">Black yeast</name>
    <name type="synonym">Cladosporium werneckii</name>
    <dbReference type="NCBI Taxonomy" id="91943"/>
    <lineage>
        <taxon>Eukaryota</taxon>
        <taxon>Fungi</taxon>
        <taxon>Dikarya</taxon>
        <taxon>Ascomycota</taxon>
        <taxon>Pezizomycotina</taxon>
        <taxon>Dothideomycetes</taxon>
        <taxon>Dothideomycetidae</taxon>
        <taxon>Mycosphaerellales</taxon>
        <taxon>Teratosphaeriaceae</taxon>
        <taxon>Hortaea</taxon>
    </lineage>
</organism>